<keyword evidence="2" id="KW-1185">Reference proteome</keyword>
<evidence type="ECO:0000313" key="2">
    <source>
        <dbReference type="Proteomes" id="UP000887116"/>
    </source>
</evidence>
<gene>
    <name evidence="1" type="ORF">TNCT_555071</name>
</gene>
<dbReference type="EMBL" id="BMAO01023590">
    <property type="protein sequence ID" value="GFQ89674.1"/>
    <property type="molecule type" value="Genomic_DNA"/>
</dbReference>
<accession>A0A8X6KY88</accession>
<reference evidence="1" key="1">
    <citation type="submission" date="2020-07" db="EMBL/GenBank/DDBJ databases">
        <title>Multicomponent nature underlies the extraordinary mechanical properties of spider dragline silk.</title>
        <authorList>
            <person name="Kono N."/>
            <person name="Nakamura H."/>
            <person name="Mori M."/>
            <person name="Yoshida Y."/>
            <person name="Ohtoshi R."/>
            <person name="Malay A.D."/>
            <person name="Moran D.A.P."/>
            <person name="Tomita M."/>
            <person name="Numata K."/>
            <person name="Arakawa K."/>
        </authorList>
    </citation>
    <scope>NUCLEOTIDE SEQUENCE</scope>
</reference>
<sequence length="155" mass="17835">MIFLLDVKLSSHGRISTMRKTFKELWSRLEDSHSAHTRLDQHSADAGQLKSTVATTVKPEEKEFRTTLSNFHKSKASAIGGTRARLRRLKLGHRQQLSPPEWGWIFTPDRMHKISLRLSGEQNLLQIESLKNRLQVEKKEFWCSNKDILSGESPS</sequence>
<organism evidence="1 2">
    <name type="scientific">Trichonephila clavata</name>
    <name type="common">Joro spider</name>
    <name type="synonym">Nephila clavata</name>
    <dbReference type="NCBI Taxonomy" id="2740835"/>
    <lineage>
        <taxon>Eukaryota</taxon>
        <taxon>Metazoa</taxon>
        <taxon>Ecdysozoa</taxon>
        <taxon>Arthropoda</taxon>
        <taxon>Chelicerata</taxon>
        <taxon>Arachnida</taxon>
        <taxon>Araneae</taxon>
        <taxon>Araneomorphae</taxon>
        <taxon>Entelegynae</taxon>
        <taxon>Araneoidea</taxon>
        <taxon>Nephilidae</taxon>
        <taxon>Trichonephila</taxon>
    </lineage>
</organism>
<evidence type="ECO:0000313" key="1">
    <source>
        <dbReference type="EMBL" id="GFQ89674.1"/>
    </source>
</evidence>
<dbReference type="Proteomes" id="UP000887116">
    <property type="component" value="Unassembled WGS sequence"/>
</dbReference>
<dbReference type="AlphaFoldDB" id="A0A8X6KY88"/>
<proteinExistence type="predicted"/>
<name>A0A8X6KY88_TRICU</name>
<protein>
    <submittedName>
        <fullName evidence="1">Uncharacterized protein</fullName>
    </submittedName>
</protein>
<dbReference type="OrthoDB" id="10593565at2759"/>
<comment type="caution">
    <text evidence="1">The sequence shown here is derived from an EMBL/GenBank/DDBJ whole genome shotgun (WGS) entry which is preliminary data.</text>
</comment>